<dbReference type="Proteomes" id="UP000824262">
    <property type="component" value="Unassembled WGS sequence"/>
</dbReference>
<accession>A0A9D0ZEF8</accession>
<dbReference type="InterPro" id="IPR003772">
    <property type="entry name" value="YceD"/>
</dbReference>
<reference evidence="1" key="1">
    <citation type="submission" date="2020-10" db="EMBL/GenBank/DDBJ databases">
        <authorList>
            <person name="Gilroy R."/>
        </authorList>
    </citation>
    <scope>NUCLEOTIDE SEQUENCE</scope>
    <source>
        <strain evidence="1">ChiBcolR7-354</strain>
    </source>
</reference>
<evidence type="ECO:0000313" key="1">
    <source>
        <dbReference type="EMBL" id="HIQ78746.1"/>
    </source>
</evidence>
<proteinExistence type="predicted"/>
<dbReference type="EMBL" id="DVGA01000056">
    <property type="protein sequence ID" value="HIQ78746.1"/>
    <property type="molecule type" value="Genomic_DNA"/>
</dbReference>
<organism evidence="1 2">
    <name type="scientific">Candidatus Scatomorpha intestinavium</name>
    <dbReference type="NCBI Taxonomy" id="2840922"/>
    <lineage>
        <taxon>Bacteria</taxon>
        <taxon>Bacillati</taxon>
        <taxon>Bacillota</taxon>
        <taxon>Clostridia</taxon>
        <taxon>Eubacteriales</taxon>
        <taxon>Candidatus Scatomorpha</taxon>
    </lineage>
</organism>
<dbReference type="Pfam" id="PF02620">
    <property type="entry name" value="YceD"/>
    <property type="match status" value="1"/>
</dbReference>
<gene>
    <name evidence="1" type="ORF">IAB77_05745</name>
</gene>
<dbReference type="AlphaFoldDB" id="A0A9D0ZEF8"/>
<reference evidence="1" key="2">
    <citation type="journal article" date="2021" name="PeerJ">
        <title>Extensive microbial diversity within the chicken gut microbiome revealed by metagenomics and culture.</title>
        <authorList>
            <person name="Gilroy R."/>
            <person name="Ravi A."/>
            <person name="Getino M."/>
            <person name="Pursley I."/>
            <person name="Horton D.L."/>
            <person name="Alikhan N.F."/>
            <person name="Baker D."/>
            <person name="Gharbi K."/>
            <person name="Hall N."/>
            <person name="Watson M."/>
            <person name="Adriaenssens E.M."/>
            <person name="Foster-Nyarko E."/>
            <person name="Jarju S."/>
            <person name="Secka A."/>
            <person name="Antonio M."/>
            <person name="Oren A."/>
            <person name="Chaudhuri R.R."/>
            <person name="La Ragione R."/>
            <person name="Hildebrand F."/>
            <person name="Pallen M.J."/>
        </authorList>
    </citation>
    <scope>NUCLEOTIDE SEQUENCE</scope>
    <source>
        <strain evidence="1">ChiBcolR7-354</strain>
    </source>
</reference>
<sequence>MLDLRDVISTPGARLPFECELDSGRLAAPYVIAFDSVPRGAGEVINTAGALWVKAGVDAAMECRCDRCGRSYHREKHVDVSVPLVEAEDSEEAEAFCLEGEELDIEDLLETCFILETESRSLCRPDCKGLCPKCGKDLNEGPCGCRDDIDPRLAVLEQLLDK</sequence>
<protein>
    <submittedName>
        <fullName evidence="1">DUF177 domain-containing protein</fullName>
    </submittedName>
</protein>
<evidence type="ECO:0000313" key="2">
    <source>
        <dbReference type="Proteomes" id="UP000824262"/>
    </source>
</evidence>
<comment type="caution">
    <text evidence="1">The sequence shown here is derived from an EMBL/GenBank/DDBJ whole genome shotgun (WGS) entry which is preliminary data.</text>
</comment>
<name>A0A9D0ZEF8_9FIRM</name>